<protein>
    <submittedName>
        <fullName evidence="3">Uncharacterized protein</fullName>
    </submittedName>
</protein>
<keyword evidence="2" id="KW-0732">Signal</keyword>
<feature type="region of interest" description="Disordered" evidence="1">
    <location>
        <begin position="39"/>
        <end position="86"/>
    </location>
</feature>
<sequence>MQLYLVLLLATSFQGLVISYPINPSTNLNRLESRSPWSAADLARSQGPSTGAGRDAESRDGSSSGGSTGGGNGEGNGGGSSGGSRGRWQLSNRMIYFLLFTLDLRSNGRSASPRLFIKDRRFFQFFK</sequence>
<reference evidence="3" key="1">
    <citation type="submission" date="2017-12" db="EMBL/GenBank/DDBJ databases">
        <title>Gene loss provides genomic basis for host adaptation in cereal stripe rust fungi.</title>
        <authorList>
            <person name="Xia C."/>
        </authorList>
    </citation>
    <scope>NUCLEOTIDE SEQUENCE [LARGE SCALE GENOMIC DNA]</scope>
    <source>
        <strain evidence="3">93-210</strain>
    </source>
</reference>
<name>A0A2S4UNI8_9BASI</name>
<dbReference type="AlphaFoldDB" id="A0A2S4UNI8"/>
<comment type="caution">
    <text evidence="3">The sequence shown here is derived from an EMBL/GenBank/DDBJ whole genome shotgun (WGS) entry which is preliminary data.</text>
</comment>
<feature type="signal peptide" evidence="2">
    <location>
        <begin position="1"/>
        <end position="19"/>
    </location>
</feature>
<organism evidence="3 4">
    <name type="scientific">Puccinia striiformis</name>
    <dbReference type="NCBI Taxonomy" id="27350"/>
    <lineage>
        <taxon>Eukaryota</taxon>
        <taxon>Fungi</taxon>
        <taxon>Dikarya</taxon>
        <taxon>Basidiomycota</taxon>
        <taxon>Pucciniomycotina</taxon>
        <taxon>Pucciniomycetes</taxon>
        <taxon>Pucciniales</taxon>
        <taxon>Pucciniaceae</taxon>
        <taxon>Puccinia</taxon>
    </lineage>
</organism>
<dbReference type="EMBL" id="PKSL01000215">
    <property type="protein sequence ID" value="POV98829.1"/>
    <property type="molecule type" value="Genomic_DNA"/>
</dbReference>
<evidence type="ECO:0000256" key="1">
    <source>
        <dbReference type="SAM" id="MobiDB-lite"/>
    </source>
</evidence>
<accession>A0A2S4UNI8</accession>
<feature type="chain" id="PRO_5015657982" evidence="2">
    <location>
        <begin position="20"/>
        <end position="127"/>
    </location>
</feature>
<proteinExistence type="predicted"/>
<keyword evidence="4" id="KW-1185">Reference proteome</keyword>
<dbReference type="VEuPathDB" id="FungiDB:PSTT_14168"/>
<gene>
    <name evidence="3" type="ORF">PSTT_14168</name>
</gene>
<feature type="compositionally biased region" description="Gly residues" evidence="1">
    <location>
        <begin position="63"/>
        <end position="85"/>
    </location>
</feature>
<evidence type="ECO:0000313" key="4">
    <source>
        <dbReference type="Proteomes" id="UP000239156"/>
    </source>
</evidence>
<dbReference type="Proteomes" id="UP000239156">
    <property type="component" value="Unassembled WGS sequence"/>
</dbReference>
<evidence type="ECO:0000313" key="3">
    <source>
        <dbReference type="EMBL" id="POV98829.1"/>
    </source>
</evidence>
<evidence type="ECO:0000256" key="2">
    <source>
        <dbReference type="SAM" id="SignalP"/>
    </source>
</evidence>
<dbReference type="VEuPathDB" id="FungiDB:PSHT_07600"/>